<accession>A0A918UFZ0</accession>
<gene>
    <name evidence="1" type="ORF">GCM10011614_21720</name>
</gene>
<protein>
    <submittedName>
        <fullName evidence="1">Uncharacterized protein</fullName>
    </submittedName>
</protein>
<dbReference type="AlphaFoldDB" id="A0A918UFZ0"/>
<name>A0A918UFZ0_9SPHN</name>
<evidence type="ECO:0000313" key="1">
    <source>
        <dbReference type="EMBL" id="GGZ06427.1"/>
    </source>
</evidence>
<reference evidence="1" key="2">
    <citation type="submission" date="2020-09" db="EMBL/GenBank/DDBJ databases">
        <authorList>
            <person name="Sun Q."/>
            <person name="Kim S."/>
        </authorList>
    </citation>
    <scope>NUCLEOTIDE SEQUENCE</scope>
    <source>
        <strain evidence="1">KCTC 32255</strain>
    </source>
</reference>
<proteinExistence type="predicted"/>
<organism evidence="1 2">
    <name type="scientific">Novosphingobium colocasiae</name>
    <dbReference type="NCBI Taxonomy" id="1256513"/>
    <lineage>
        <taxon>Bacteria</taxon>
        <taxon>Pseudomonadati</taxon>
        <taxon>Pseudomonadota</taxon>
        <taxon>Alphaproteobacteria</taxon>
        <taxon>Sphingomonadales</taxon>
        <taxon>Sphingomonadaceae</taxon>
        <taxon>Novosphingobium</taxon>
    </lineage>
</organism>
<keyword evidence="2" id="KW-1185">Reference proteome</keyword>
<evidence type="ECO:0000313" key="2">
    <source>
        <dbReference type="Proteomes" id="UP000648075"/>
    </source>
</evidence>
<reference evidence="1" key="1">
    <citation type="journal article" date="2014" name="Int. J. Syst. Evol. Microbiol.">
        <title>Complete genome sequence of Corynebacterium casei LMG S-19264T (=DSM 44701T), isolated from a smear-ripened cheese.</title>
        <authorList>
            <consortium name="US DOE Joint Genome Institute (JGI-PGF)"/>
            <person name="Walter F."/>
            <person name="Albersmeier A."/>
            <person name="Kalinowski J."/>
            <person name="Ruckert C."/>
        </authorList>
    </citation>
    <scope>NUCLEOTIDE SEQUENCE</scope>
    <source>
        <strain evidence="1">KCTC 32255</strain>
    </source>
</reference>
<sequence>MMKDSMSGVAGTWTCAIATPMGTQKGVLEVTPIDAVRFVGRIYGEMGNLEISGGCISGTTLFWQMKLSKPLPMTLDCTALIEGEVLSGHVKAGMFGTMALTGSRRV</sequence>
<comment type="caution">
    <text evidence="1">The sequence shown here is derived from an EMBL/GenBank/DDBJ whole genome shotgun (WGS) entry which is preliminary data.</text>
</comment>
<dbReference type="Proteomes" id="UP000648075">
    <property type="component" value="Unassembled WGS sequence"/>
</dbReference>
<dbReference type="EMBL" id="BMZA01000007">
    <property type="protein sequence ID" value="GGZ06427.1"/>
    <property type="molecule type" value="Genomic_DNA"/>
</dbReference>